<dbReference type="SUPFAM" id="SSF53383">
    <property type="entry name" value="PLP-dependent transferases"/>
    <property type="match status" value="1"/>
</dbReference>
<evidence type="ECO:0000256" key="2">
    <source>
        <dbReference type="ARBA" id="ARBA00009236"/>
    </source>
</evidence>
<dbReference type="OrthoDB" id="389074at2"/>
<evidence type="ECO:0000313" key="9">
    <source>
        <dbReference type="EMBL" id="SHF21066.1"/>
    </source>
</evidence>
<sequence>MKRKLVMTPGPTEISEDVKNAFLAPVTNPDLDLDFVEHYYGVCNNLKSIFNTQNDVLILNGEGILGLEASCASLIEPGDKVLCINNGIFGRGFGDFAKLYGADVTYYDCDLKNQIAVEQLSYFLDENTGFKLATLVHCETPSGITNPVDKLCPLLKRRGILTIVDSVSAFGGEPIWTDLWKMDVVIAGSQKCLSASPGLTILSISPDAWDAMKNRETPITGFYCNLLIWENWYKKKSFPYTQPESNIHQLHRAVLNVLEEPGFITRHENISVKVRKTFIDCDFELYAHSGFSNTVTTILLPKKVSFVNLFDTMKDDFGILIGGGFDFLENKIFRIGHMGENCHEEKIYLTLKALDDAFEKLGVRKNKKLHKVYAELD</sequence>
<keyword evidence="3 9" id="KW-0032">Aminotransferase</keyword>
<gene>
    <name evidence="9" type="ORF">SAMN02746064_02134</name>
</gene>
<dbReference type="InterPro" id="IPR015421">
    <property type="entry name" value="PyrdxlP-dep_Trfase_major"/>
</dbReference>
<dbReference type="Gene3D" id="3.40.640.10">
    <property type="entry name" value="Type I PLP-dependent aspartate aminotransferase-like (Major domain)"/>
    <property type="match status" value="1"/>
</dbReference>
<evidence type="ECO:0000256" key="3">
    <source>
        <dbReference type="ARBA" id="ARBA00022576"/>
    </source>
</evidence>
<evidence type="ECO:0000256" key="6">
    <source>
        <dbReference type="PIRSR" id="PIRSR000524-1"/>
    </source>
</evidence>
<accession>A0A1M4ZTX9</accession>
<comment type="similarity">
    <text evidence="2">Belongs to the class-V pyridoxal-phosphate-dependent aminotransferase family.</text>
</comment>
<dbReference type="EMBL" id="FQTU01000019">
    <property type="protein sequence ID" value="SHF21066.1"/>
    <property type="molecule type" value="Genomic_DNA"/>
</dbReference>
<name>A0A1M4ZTX9_9FIRM</name>
<dbReference type="InterPro" id="IPR000192">
    <property type="entry name" value="Aminotrans_V_dom"/>
</dbReference>
<protein>
    <submittedName>
        <fullName evidence="9">Aspartate aminotransferase</fullName>
    </submittedName>
</protein>
<dbReference type="PIRSF" id="PIRSF000524">
    <property type="entry name" value="SPT"/>
    <property type="match status" value="1"/>
</dbReference>
<feature type="domain" description="Aminotransferase class V" evidence="8">
    <location>
        <begin position="46"/>
        <end position="213"/>
    </location>
</feature>
<dbReference type="Pfam" id="PF00266">
    <property type="entry name" value="Aminotran_5"/>
    <property type="match status" value="1"/>
</dbReference>
<dbReference type="STRING" id="1120975.SAMN02746064_02134"/>
<evidence type="ECO:0000256" key="5">
    <source>
        <dbReference type="ARBA" id="ARBA00022898"/>
    </source>
</evidence>
<feature type="modified residue" description="N6-(pyridoxal phosphate)lysine" evidence="7">
    <location>
        <position position="191"/>
    </location>
</feature>
<dbReference type="PANTHER" id="PTHR21152:SF24">
    <property type="entry name" value="ALANINE--GLYOXYLATE AMINOTRANSFERASE 1"/>
    <property type="match status" value="1"/>
</dbReference>
<keyword evidence="4 9" id="KW-0808">Transferase</keyword>
<dbReference type="AlphaFoldDB" id="A0A1M4ZTX9"/>
<dbReference type="Gene3D" id="3.90.1150.10">
    <property type="entry name" value="Aspartate Aminotransferase, domain 1"/>
    <property type="match status" value="1"/>
</dbReference>
<proteinExistence type="inferred from homology"/>
<dbReference type="GO" id="GO:0008453">
    <property type="term" value="F:alanine-glyoxylate transaminase activity"/>
    <property type="evidence" value="ECO:0007669"/>
    <property type="project" value="TreeGrafter"/>
</dbReference>
<dbReference type="InterPro" id="IPR024169">
    <property type="entry name" value="SP_NH2Trfase/AEP_transaminase"/>
</dbReference>
<comment type="cofactor">
    <cofactor evidence="1 7">
        <name>pyridoxal 5'-phosphate</name>
        <dbReference type="ChEBI" id="CHEBI:597326"/>
    </cofactor>
</comment>
<dbReference type="Proteomes" id="UP000184251">
    <property type="component" value="Unassembled WGS sequence"/>
</dbReference>
<evidence type="ECO:0000313" key="10">
    <source>
        <dbReference type="Proteomes" id="UP000184251"/>
    </source>
</evidence>
<reference evidence="9 10" key="1">
    <citation type="submission" date="2016-11" db="EMBL/GenBank/DDBJ databases">
        <authorList>
            <person name="Jaros S."/>
            <person name="Januszkiewicz K."/>
            <person name="Wedrychowicz H."/>
        </authorList>
    </citation>
    <scope>NUCLEOTIDE SEQUENCE [LARGE SCALE GENOMIC DNA]</scope>
    <source>
        <strain evidence="9 10">DSM 14828</strain>
    </source>
</reference>
<evidence type="ECO:0000256" key="7">
    <source>
        <dbReference type="PIRSR" id="PIRSR000524-50"/>
    </source>
</evidence>
<evidence type="ECO:0000259" key="8">
    <source>
        <dbReference type="Pfam" id="PF00266"/>
    </source>
</evidence>
<organism evidence="9 10">
    <name type="scientific">Alkalibacter saccharofermentans DSM 14828</name>
    <dbReference type="NCBI Taxonomy" id="1120975"/>
    <lineage>
        <taxon>Bacteria</taxon>
        <taxon>Bacillati</taxon>
        <taxon>Bacillota</taxon>
        <taxon>Clostridia</taxon>
        <taxon>Eubacteriales</taxon>
        <taxon>Eubacteriaceae</taxon>
        <taxon>Alkalibacter</taxon>
    </lineage>
</organism>
<dbReference type="GO" id="GO:0004760">
    <property type="term" value="F:L-serine-pyruvate transaminase activity"/>
    <property type="evidence" value="ECO:0007669"/>
    <property type="project" value="TreeGrafter"/>
</dbReference>
<dbReference type="PANTHER" id="PTHR21152">
    <property type="entry name" value="AMINOTRANSFERASE CLASS V"/>
    <property type="match status" value="1"/>
</dbReference>
<feature type="binding site" evidence="6">
    <location>
        <position position="334"/>
    </location>
    <ligand>
        <name>substrate</name>
    </ligand>
</feature>
<dbReference type="InterPro" id="IPR015424">
    <property type="entry name" value="PyrdxlP-dep_Trfase"/>
</dbReference>
<keyword evidence="10" id="KW-1185">Reference proteome</keyword>
<evidence type="ECO:0000256" key="4">
    <source>
        <dbReference type="ARBA" id="ARBA00022679"/>
    </source>
</evidence>
<dbReference type="GO" id="GO:0019265">
    <property type="term" value="P:glycine biosynthetic process, by transamination of glyoxylate"/>
    <property type="evidence" value="ECO:0007669"/>
    <property type="project" value="TreeGrafter"/>
</dbReference>
<evidence type="ECO:0000256" key="1">
    <source>
        <dbReference type="ARBA" id="ARBA00001933"/>
    </source>
</evidence>
<keyword evidence="5 7" id="KW-0663">Pyridoxal phosphate</keyword>
<dbReference type="RefSeq" id="WP_073271941.1">
    <property type="nucleotide sequence ID" value="NZ_FQTU01000019.1"/>
</dbReference>
<dbReference type="InterPro" id="IPR015422">
    <property type="entry name" value="PyrdxlP-dep_Trfase_small"/>
</dbReference>